<dbReference type="Proteomes" id="UP000694844">
    <property type="component" value="Chromosome 6"/>
</dbReference>
<dbReference type="AlphaFoldDB" id="A0A8B8AE06"/>
<protein>
    <submittedName>
        <fullName evidence="2">Uncharacterized protein LOC111100514 isoform X1</fullName>
    </submittedName>
</protein>
<dbReference type="OrthoDB" id="6132775at2759"/>
<organism evidence="1 2">
    <name type="scientific">Crassostrea virginica</name>
    <name type="common">Eastern oyster</name>
    <dbReference type="NCBI Taxonomy" id="6565"/>
    <lineage>
        <taxon>Eukaryota</taxon>
        <taxon>Metazoa</taxon>
        <taxon>Spiralia</taxon>
        <taxon>Lophotrochozoa</taxon>
        <taxon>Mollusca</taxon>
        <taxon>Bivalvia</taxon>
        <taxon>Autobranchia</taxon>
        <taxon>Pteriomorphia</taxon>
        <taxon>Ostreida</taxon>
        <taxon>Ostreoidea</taxon>
        <taxon>Ostreidae</taxon>
        <taxon>Crassostrea</taxon>
    </lineage>
</organism>
<dbReference type="KEGG" id="cvn:111100514"/>
<dbReference type="RefSeq" id="XP_022288179.1">
    <property type="nucleotide sequence ID" value="XM_022432471.1"/>
</dbReference>
<evidence type="ECO:0000313" key="2">
    <source>
        <dbReference type="RefSeq" id="XP_022288179.1"/>
    </source>
</evidence>
<gene>
    <name evidence="2" type="primary">LOC111100514</name>
</gene>
<proteinExistence type="predicted"/>
<sequence>MLRSTLQNFKQGYRSLSKLCGLPLKQTSVPAVSSGVPQRSQSQPFSTEETHFLQIDCQEVCFRTMMADQDNHIMSKVGEKRPDVVLLEHLHESDFWCIIQNFMRRHGYTGSIEDSRHGRVKGVFIRNDLMGRRGQEGGTFYKSTLPDPY</sequence>
<dbReference type="GeneID" id="111100514"/>
<name>A0A8B8AE06_CRAVI</name>
<accession>A0A8B8AE06</accession>
<keyword evidence="1" id="KW-1185">Reference proteome</keyword>
<evidence type="ECO:0000313" key="1">
    <source>
        <dbReference type="Proteomes" id="UP000694844"/>
    </source>
</evidence>
<reference evidence="2" key="1">
    <citation type="submission" date="2025-08" db="UniProtKB">
        <authorList>
            <consortium name="RefSeq"/>
        </authorList>
    </citation>
    <scope>IDENTIFICATION</scope>
    <source>
        <tissue evidence="2">Whole sample</tissue>
    </source>
</reference>